<feature type="compositionally biased region" description="Basic and acidic residues" evidence="14">
    <location>
        <begin position="537"/>
        <end position="547"/>
    </location>
</feature>
<dbReference type="InterPro" id="IPR001650">
    <property type="entry name" value="Helicase_C-like"/>
</dbReference>
<evidence type="ECO:0000313" key="19">
    <source>
        <dbReference type="Proteomes" id="UP001195769"/>
    </source>
</evidence>
<dbReference type="PROSITE" id="PS51195">
    <property type="entry name" value="Q_MOTIF"/>
    <property type="match status" value="1"/>
</dbReference>
<dbReference type="InterPro" id="IPR014001">
    <property type="entry name" value="Helicase_ATP-bd"/>
</dbReference>
<dbReference type="GeneID" id="64660154"/>
<keyword evidence="19" id="KW-1185">Reference proteome</keyword>
<reference evidence="18" key="1">
    <citation type="journal article" date="2020" name="New Phytol.">
        <title>Comparative genomics reveals dynamic genome evolution in host specialist ectomycorrhizal fungi.</title>
        <authorList>
            <person name="Lofgren L.A."/>
            <person name="Nguyen N.H."/>
            <person name="Vilgalys R."/>
            <person name="Ruytinx J."/>
            <person name="Liao H.L."/>
            <person name="Branco S."/>
            <person name="Kuo A."/>
            <person name="LaButti K."/>
            <person name="Lipzen A."/>
            <person name="Andreopoulos W."/>
            <person name="Pangilinan J."/>
            <person name="Riley R."/>
            <person name="Hundley H."/>
            <person name="Na H."/>
            <person name="Barry K."/>
            <person name="Grigoriev I.V."/>
            <person name="Stajich J.E."/>
            <person name="Kennedy P.G."/>
        </authorList>
    </citation>
    <scope>NUCLEOTIDE SEQUENCE</scope>
    <source>
        <strain evidence="18">FC203</strain>
    </source>
</reference>
<dbReference type="InterPro" id="IPR050079">
    <property type="entry name" value="DEAD_box_RNA_helicase"/>
</dbReference>
<dbReference type="InterPro" id="IPR027417">
    <property type="entry name" value="P-loop_NTPase"/>
</dbReference>
<dbReference type="InterPro" id="IPR000629">
    <property type="entry name" value="RNA-helicase_DEAD-box_CS"/>
</dbReference>
<evidence type="ECO:0000256" key="2">
    <source>
        <dbReference type="ARBA" id="ARBA00012552"/>
    </source>
</evidence>
<dbReference type="PROSITE" id="PS00039">
    <property type="entry name" value="DEAD_ATP_HELICASE"/>
    <property type="match status" value="1"/>
</dbReference>
<evidence type="ECO:0000259" key="15">
    <source>
        <dbReference type="PROSITE" id="PS51192"/>
    </source>
</evidence>
<dbReference type="GO" id="GO:0005634">
    <property type="term" value="C:nucleus"/>
    <property type="evidence" value="ECO:0007669"/>
    <property type="project" value="UniProtKB-SubCell"/>
</dbReference>
<comment type="subcellular location">
    <subcellularLocation>
        <location evidence="1">Nucleus</location>
    </subcellularLocation>
</comment>
<comment type="catalytic activity">
    <reaction evidence="11">
        <text>ATP + H2O = ADP + phosphate + H(+)</text>
        <dbReference type="Rhea" id="RHEA:13065"/>
        <dbReference type="ChEBI" id="CHEBI:15377"/>
        <dbReference type="ChEBI" id="CHEBI:15378"/>
        <dbReference type="ChEBI" id="CHEBI:30616"/>
        <dbReference type="ChEBI" id="CHEBI:43474"/>
        <dbReference type="ChEBI" id="CHEBI:456216"/>
        <dbReference type="EC" id="3.6.4.13"/>
    </reaction>
</comment>
<dbReference type="InterPro" id="IPR011545">
    <property type="entry name" value="DEAD/DEAH_box_helicase_dom"/>
</dbReference>
<gene>
    <name evidence="18" type="ORF">F5891DRAFT_1179978</name>
</gene>
<organism evidence="18 19">
    <name type="scientific">Suillus fuscotomentosus</name>
    <dbReference type="NCBI Taxonomy" id="1912939"/>
    <lineage>
        <taxon>Eukaryota</taxon>
        <taxon>Fungi</taxon>
        <taxon>Dikarya</taxon>
        <taxon>Basidiomycota</taxon>
        <taxon>Agaricomycotina</taxon>
        <taxon>Agaricomycetes</taxon>
        <taxon>Agaricomycetidae</taxon>
        <taxon>Boletales</taxon>
        <taxon>Suillineae</taxon>
        <taxon>Suillaceae</taxon>
        <taxon>Suillus</taxon>
    </lineage>
</organism>
<evidence type="ECO:0000256" key="6">
    <source>
        <dbReference type="ARBA" id="ARBA00022806"/>
    </source>
</evidence>
<dbReference type="PANTHER" id="PTHR47959">
    <property type="entry name" value="ATP-DEPENDENT RNA HELICASE RHLE-RELATED"/>
    <property type="match status" value="1"/>
</dbReference>
<evidence type="ECO:0000256" key="5">
    <source>
        <dbReference type="ARBA" id="ARBA00022801"/>
    </source>
</evidence>
<evidence type="ECO:0000256" key="1">
    <source>
        <dbReference type="ARBA" id="ARBA00004123"/>
    </source>
</evidence>
<evidence type="ECO:0000256" key="13">
    <source>
        <dbReference type="RuleBase" id="RU000492"/>
    </source>
</evidence>
<dbReference type="InterPro" id="IPR044764">
    <property type="entry name" value="DDX52/Rok1_DEADc"/>
</dbReference>
<keyword evidence="4 13" id="KW-0547">Nucleotide-binding</keyword>
<evidence type="ECO:0000259" key="17">
    <source>
        <dbReference type="PROSITE" id="PS51195"/>
    </source>
</evidence>
<dbReference type="PANTHER" id="PTHR47959:SF15">
    <property type="entry name" value="RNA HELICASE"/>
    <property type="match status" value="1"/>
</dbReference>
<dbReference type="PROSITE" id="PS51192">
    <property type="entry name" value="HELICASE_ATP_BIND_1"/>
    <property type="match status" value="1"/>
</dbReference>
<protein>
    <recommendedName>
        <fullName evidence="2">RNA helicase</fullName>
        <ecNumber evidence="2">3.6.4.13</ecNumber>
    </recommendedName>
</protein>
<keyword evidence="6 13" id="KW-0347">Helicase</keyword>
<evidence type="ECO:0000256" key="3">
    <source>
        <dbReference type="ARBA" id="ARBA00022517"/>
    </source>
</evidence>
<proteinExistence type="inferred from homology"/>
<keyword evidence="3" id="KW-0690">Ribosome biogenesis</keyword>
<evidence type="ECO:0000256" key="11">
    <source>
        <dbReference type="ARBA" id="ARBA00047984"/>
    </source>
</evidence>
<feature type="compositionally biased region" description="Basic and acidic residues" evidence="14">
    <location>
        <begin position="61"/>
        <end position="100"/>
    </location>
</feature>
<feature type="domain" description="Helicase ATP-binding" evidence="15">
    <location>
        <begin position="159"/>
        <end position="338"/>
    </location>
</feature>
<keyword evidence="5 13" id="KW-0378">Hydrolase</keyword>
<keyword evidence="7 13" id="KW-0067">ATP-binding</keyword>
<dbReference type="InterPro" id="IPR014014">
    <property type="entry name" value="RNA_helicase_DEAD_Q_motif"/>
</dbReference>
<name>A0AAD4HVZ7_9AGAM</name>
<dbReference type="GO" id="GO:0005829">
    <property type="term" value="C:cytosol"/>
    <property type="evidence" value="ECO:0007669"/>
    <property type="project" value="TreeGrafter"/>
</dbReference>
<evidence type="ECO:0000259" key="16">
    <source>
        <dbReference type="PROSITE" id="PS51194"/>
    </source>
</evidence>
<feature type="region of interest" description="Disordered" evidence="14">
    <location>
        <begin position="537"/>
        <end position="576"/>
    </location>
</feature>
<dbReference type="GO" id="GO:0003724">
    <property type="term" value="F:RNA helicase activity"/>
    <property type="evidence" value="ECO:0007669"/>
    <property type="project" value="UniProtKB-EC"/>
</dbReference>
<dbReference type="CDD" id="cd18787">
    <property type="entry name" value="SF2_C_DEAD"/>
    <property type="match status" value="1"/>
</dbReference>
<evidence type="ECO:0000256" key="7">
    <source>
        <dbReference type="ARBA" id="ARBA00022840"/>
    </source>
</evidence>
<dbReference type="Gene3D" id="3.40.50.300">
    <property type="entry name" value="P-loop containing nucleotide triphosphate hydrolases"/>
    <property type="match status" value="2"/>
</dbReference>
<dbReference type="Proteomes" id="UP001195769">
    <property type="component" value="Unassembled WGS sequence"/>
</dbReference>
<keyword evidence="9" id="KW-0539">Nucleus</keyword>
<evidence type="ECO:0000256" key="12">
    <source>
        <dbReference type="PROSITE-ProRule" id="PRU00552"/>
    </source>
</evidence>
<dbReference type="PROSITE" id="PS51194">
    <property type="entry name" value="HELICASE_CTER"/>
    <property type="match status" value="1"/>
</dbReference>
<dbReference type="Pfam" id="PF00271">
    <property type="entry name" value="Helicase_C"/>
    <property type="match status" value="1"/>
</dbReference>
<feature type="compositionally biased region" description="Basic and acidic residues" evidence="14">
    <location>
        <begin position="556"/>
        <end position="576"/>
    </location>
</feature>
<feature type="domain" description="DEAD-box RNA helicase Q" evidence="17">
    <location>
        <begin position="128"/>
        <end position="156"/>
    </location>
</feature>
<dbReference type="GO" id="GO:0005524">
    <property type="term" value="F:ATP binding"/>
    <property type="evidence" value="ECO:0007669"/>
    <property type="project" value="UniProtKB-KW"/>
</dbReference>
<dbReference type="CDD" id="cd17957">
    <property type="entry name" value="DEADc_DDX52"/>
    <property type="match status" value="1"/>
</dbReference>
<dbReference type="AlphaFoldDB" id="A0AAD4HVZ7"/>
<evidence type="ECO:0000313" key="18">
    <source>
        <dbReference type="EMBL" id="KAG1908459.1"/>
    </source>
</evidence>
<dbReference type="RefSeq" id="XP_041234034.1">
    <property type="nucleotide sequence ID" value="XM_041365856.1"/>
</dbReference>
<dbReference type="GO" id="GO:0030490">
    <property type="term" value="P:maturation of SSU-rRNA"/>
    <property type="evidence" value="ECO:0007669"/>
    <property type="project" value="InterPro"/>
</dbReference>
<dbReference type="GO" id="GO:0016787">
    <property type="term" value="F:hydrolase activity"/>
    <property type="evidence" value="ECO:0007669"/>
    <property type="project" value="UniProtKB-KW"/>
</dbReference>
<keyword evidence="8" id="KW-0694">RNA-binding</keyword>
<accession>A0AAD4HVZ7</accession>
<dbReference type="Pfam" id="PF00270">
    <property type="entry name" value="DEAD"/>
    <property type="match status" value="1"/>
</dbReference>
<evidence type="ECO:0000256" key="9">
    <source>
        <dbReference type="ARBA" id="ARBA00023242"/>
    </source>
</evidence>
<dbReference type="EMBL" id="JABBWK010000001">
    <property type="protein sequence ID" value="KAG1908459.1"/>
    <property type="molecule type" value="Genomic_DNA"/>
</dbReference>
<feature type="short sequence motif" description="Q motif" evidence="12">
    <location>
        <begin position="128"/>
        <end position="156"/>
    </location>
</feature>
<comment type="caution">
    <text evidence="18">The sequence shown here is derived from an EMBL/GenBank/DDBJ whole genome shotgun (WGS) entry which is preliminary data.</text>
</comment>
<evidence type="ECO:0000256" key="10">
    <source>
        <dbReference type="ARBA" id="ARBA00024355"/>
    </source>
</evidence>
<evidence type="ECO:0000256" key="4">
    <source>
        <dbReference type="ARBA" id="ARBA00022741"/>
    </source>
</evidence>
<dbReference type="GO" id="GO:0003723">
    <property type="term" value="F:RNA binding"/>
    <property type="evidence" value="ECO:0007669"/>
    <property type="project" value="UniProtKB-KW"/>
</dbReference>
<dbReference type="SMART" id="SM00490">
    <property type="entry name" value="HELICc"/>
    <property type="match status" value="1"/>
</dbReference>
<dbReference type="SUPFAM" id="SSF52540">
    <property type="entry name" value="P-loop containing nucleoside triphosphate hydrolases"/>
    <property type="match status" value="1"/>
</dbReference>
<comment type="similarity">
    <text evidence="10">Belongs to the DEAD box helicase family. DDX52/ROK1 subfamily.</text>
</comment>
<evidence type="ECO:0000256" key="8">
    <source>
        <dbReference type="ARBA" id="ARBA00022884"/>
    </source>
</evidence>
<sequence>MEAFQLLSRGGARFNKQRFKSDVQIFNKAAPPKDVKGKGVLTQLPPELDFFKYAKAPSGKRKAEDKESDVHAEGKQEKVERKRRKIEEESADSDDNHIGIEEEAPTMQKHRVTAKGSDVPKPIASFEDLRERYNVPPRLLSNLSENSYKHPTGIQAHGIPILLEHRDLAAISPTGTGKTLAYLTPIISALGSPISSMKNDGGRGVRAVILAPTRELAHQIHNECLKLAAGRKWRTVLFSKATASTLSDKNVRDKVDIIISTPLRLVVSIQEGNLELNNVQHLVLDEADRMLDPEFLSQVQEVVAACTHPNIQKAVFSATLPAGSEKLAMGILRNPIRIIVGLKDTPLPLIAQTLTYVADDASKLPSLLTYLSQPYNPPLLVFTSTQPRTTSLAEELIMNGIPNVDCLHAGMTKKQRDDAVSRMRRGESWVMVTTEVMARGMDFKGIREVINYDFPTSVQSYVHRIGRTGRAGREGKAVTYFTDEDGPFLKAIANVLLQSGSSVPEWILKLPKPSKMKRRQMGKVKRANTVNAARKIGRNDAIKKRDMIAGSKRRKEKELRETDKNNGVGEGDRSAK</sequence>
<dbReference type="SMART" id="SM00487">
    <property type="entry name" value="DEXDc"/>
    <property type="match status" value="1"/>
</dbReference>
<feature type="region of interest" description="Disordered" evidence="14">
    <location>
        <begin position="53"/>
        <end position="119"/>
    </location>
</feature>
<evidence type="ECO:0000256" key="14">
    <source>
        <dbReference type="SAM" id="MobiDB-lite"/>
    </source>
</evidence>
<dbReference type="EC" id="3.6.4.13" evidence="2"/>
<feature type="domain" description="Helicase C-terminal" evidence="16">
    <location>
        <begin position="363"/>
        <end position="511"/>
    </location>
</feature>